<keyword evidence="2" id="KW-1185">Reference proteome</keyword>
<dbReference type="RefSeq" id="WP_100762540.1">
    <property type="nucleotide sequence ID" value="NZ_NPDS01000004.1"/>
</dbReference>
<gene>
    <name evidence="1" type="ORF">CH367_10910</name>
</gene>
<evidence type="ECO:0000313" key="2">
    <source>
        <dbReference type="Proteomes" id="UP000231879"/>
    </source>
</evidence>
<comment type="caution">
    <text evidence="1">The sequence shown here is derived from an EMBL/GenBank/DDBJ whole genome shotgun (WGS) entry which is preliminary data.</text>
</comment>
<reference evidence="1 2" key="1">
    <citation type="submission" date="2017-07" db="EMBL/GenBank/DDBJ databases">
        <title>Leptospira spp. isolated from tropical soils.</title>
        <authorList>
            <person name="Thibeaux R."/>
            <person name="Iraola G."/>
            <person name="Ferres I."/>
            <person name="Bierque E."/>
            <person name="Girault D."/>
            <person name="Soupe-Gilbert M.-E."/>
            <person name="Picardeau M."/>
            <person name="Goarant C."/>
        </authorList>
    </citation>
    <scope>NUCLEOTIDE SEQUENCE [LARGE SCALE GENOMIC DNA]</scope>
    <source>
        <strain evidence="1 2">FH4-C-A1</strain>
    </source>
</reference>
<protein>
    <recommendedName>
        <fullName evidence="3">Lipoprotein</fullName>
    </recommendedName>
</protein>
<dbReference type="PROSITE" id="PS51257">
    <property type="entry name" value="PROKAR_LIPOPROTEIN"/>
    <property type="match status" value="1"/>
</dbReference>
<accession>A0ABX4NNF6</accession>
<sequence>MKNFLNLALLFFTIGCSETNSLNVPLMKENIYFNDFENDDKQFWTGNDGLQEATIEKGKYYFRSLDNKERFNAIPINLNYLNDFILEVSVAGPASDNDKYYGILFGDFTGKEDFLYFEVTNLGKFRIFDHHLIIDGKLPGISSKGFKKLTIQKKENEAKYYINEKYIYSYPVPKWKDFRAGVSTGNALLLWMDYFSIKKN</sequence>
<name>A0ABX4NNF6_9LEPT</name>
<dbReference type="Proteomes" id="UP000231879">
    <property type="component" value="Unassembled WGS sequence"/>
</dbReference>
<dbReference type="EMBL" id="NPDS01000004">
    <property type="protein sequence ID" value="PJZ57235.1"/>
    <property type="molecule type" value="Genomic_DNA"/>
</dbReference>
<dbReference type="Gene3D" id="2.60.120.560">
    <property type="entry name" value="Exo-inulinase, domain 1"/>
    <property type="match status" value="1"/>
</dbReference>
<organism evidence="1 2">
    <name type="scientific">Leptospira barantonii</name>
    <dbReference type="NCBI Taxonomy" id="2023184"/>
    <lineage>
        <taxon>Bacteria</taxon>
        <taxon>Pseudomonadati</taxon>
        <taxon>Spirochaetota</taxon>
        <taxon>Spirochaetia</taxon>
        <taxon>Leptospirales</taxon>
        <taxon>Leptospiraceae</taxon>
        <taxon>Leptospira</taxon>
    </lineage>
</organism>
<proteinExistence type="predicted"/>
<evidence type="ECO:0000313" key="1">
    <source>
        <dbReference type="EMBL" id="PJZ57235.1"/>
    </source>
</evidence>
<evidence type="ECO:0008006" key="3">
    <source>
        <dbReference type="Google" id="ProtNLM"/>
    </source>
</evidence>